<protein>
    <recommendedName>
        <fullName evidence="3">DUF169 domain-containing protein</fullName>
    </recommendedName>
</protein>
<reference evidence="1 2" key="1">
    <citation type="submission" date="2023-07" db="EMBL/GenBank/DDBJ databases">
        <title>Closed genome sequence of Methanosarcinaceae archaeon Am2.</title>
        <authorList>
            <person name="Poehlein A."/>
            <person name="Protasov E."/>
            <person name="Platt K."/>
            <person name="Reeh H."/>
            <person name="Daniel R."/>
            <person name="Brune A."/>
        </authorList>
    </citation>
    <scope>NUCLEOTIDE SEQUENCE [LARGE SCALE GENOMIC DNA]</scope>
    <source>
        <strain evidence="1 2">Am2</strain>
    </source>
</reference>
<dbReference type="PANTHER" id="PTHR37954:SF3">
    <property type="entry name" value="DUF169 DOMAIN-CONTAINING PROTEIN"/>
    <property type="match status" value="1"/>
</dbReference>
<dbReference type="InterPro" id="IPR003748">
    <property type="entry name" value="DUF169"/>
</dbReference>
<dbReference type="Pfam" id="PF02596">
    <property type="entry name" value="DUF169"/>
    <property type="match status" value="1"/>
</dbReference>
<proteinExistence type="predicted"/>
<evidence type="ECO:0000313" key="1">
    <source>
        <dbReference type="EMBL" id="WNY27153.1"/>
    </source>
</evidence>
<sequence length="236" mass="25971">MNPIDQRKLNDYGNELKSLLNLKGSPVGVKLISPGKESEIPAGMEKIDKQMRHCQMTDYVRRTKESFSTGYEDHQCKGGAAALGLGELPDKVRSGQFYCDGLHHFKTVESAKKTVDLITFLGPKTRISALYAPLESTKFIPDVVIFICTPKQAMLLTQGYEFEDGGRIEAAFSGKQSVCSDAVAHVMKTAKPNMTIGCSGSRAYTKITDDELLFSIPTKDIEKTVIGLRLILSDKT</sequence>
<organism evidence="1 2">
    <name type="scientific">Methanolapillus ohkumae</name>
    <dbReference type="NCBI Taxonomy" id="3028298"/>
    <lineage>
        <taxon>Archaea</taxon>
        <taxon>Methanobacteriati</taxon>
        <taxon>Methanobacteriota</taxon>
        <taxon>Stenosarchaea group</taxon>
        <taxon>Methanomicrobia</taxon>
        <taxon>Methanosarcinales</taxon>
        <taxon>Methanosarcinaceae</taxon>
        <taxon>Methanolapillus</taxon>
    </lineage>
</organism>
<evidence type="ECO:0008006" key="3">
    <source>
        <dbReference type="Google" id="ProtNLM"/>
    </source>
</evidence>
<evidence type="ECO:0000313" key="2">
    <source>
        <dbReference type="Proteomes" id="UP001304970"/>
    </source>
</evidence>
<dbReference type="PANTHER" id="PTHR37954">
    <property type="entry name" value="BLL4979 PROTEIN"/>
    <property type="match status" value="1"/>
</dbReference>
<keyword evidence="2" id="KW-1185">Reference proteome</keyword>
<dbReference type="Proteomes" id="UP001304970">
    <property type="component" value="Chromosome"/>
</dbReference>
<gene>
    <name evidence="1" type="ORF">MsAm2_09440</name>
</gene>
<name>A0AA96V8C7_9EURY</name>
<dbReference type="EMBL" id="CP131061">
    <property type="protein sequence ID" value="WNY27153.1"/>
    <property type="molecule type" value="Genomic_DNA"/>
</dbReference>
<accession>A0AA96V8C7</accession>
<dbReference type="AlphaFoldDB" id="A0AA96V8C7"/>